<protein>
    <submittedName>
        <fullName evidence="1">Uncharacterized protein</fullName>
    </submittedName>
</protein>
<dbReference type="EMBL" id="VSSQ01048200">
    <property type="protein sequence ID" value="MPN02248.1"/>
    <property type="molecule type" value="Genomic_DNA"/>
</dbReference>
<sequence>MTVTENATMKNVSNRIYEDREAIQLLINPTYKYLLTIYAKKKVLPFNYILSYLIGNAVNDPDLLSEIKRIQPQFKGVRGKNTPFRLDVEIAKRFKEVAKTNKGDLYSSFVNAAIYYFLKHGDFEKMPELQALISKEINTEEKPS</sequence>
<reference evidence="1" key="1">
    <citation type="submission" date="2019-08" db="EMBL/GenBank/DDBJ databases">
        <authorList>
            <person name="Kucharzyk K."/>
            <person name="Murdoch R.W."/>
            <person name="Higgins S."/>
            <person name="Loffler F."/>
        </authorList>
    </citation>
    <scope>NUCLEOTIDE SEQUENCE</scope>
</reference>
<gene>
    <name evidence="1" type="ORF">SDC9_149462</name>
</gene>
<accession>A0A645EJR0</accession>
<organism evidence="1">
    <name type="scientific">bioreactor metagenome</name>
    <dbReference type="NCBI Taxonomy" id="1076179"/>
    <lineage>
        <taxon>unclassified sequences</taxon>
        <taxon>metagenomes</taxon>
        <taxon>ecological metagenomes</taxon>
    </lineage>
</organism>
<name>A0A645EJR0_9ZZZZ</name>
<proteinExistence type="predicted"/>
<dbReference type="AlphaFoldDB" id="A0A645EJR0"/>
<evidence type="ECO:0000313" key="1">
    <source>
        <dbReference type="EMBL" id="MPN02248.1"/>
    </source>
</evidence>
<comment type="caution">
    <text evidence="1">The sequence shown here is derived from an EMBL/GenBank/DDBJ whole genome shotgun (WGS) entry which is preliminary data.</text>
</comment>